<evidence type="ECO:0000313" key="2">
    <source>
        <dbReference type="Proteomes" id="UP000053279"/>
    </source>
</evidence>
<evidence type="ECO:0000313" key="1">
    <source>
        <dbReference type="EMBL" id="EOD42716.1"/>
    </source>
</evidence>
<comment type="caution">
    <text evidence="1">The sequence shown here is derived from an EMBL/GenBank/DDBJ whole genome shotgun (WGS) entry which is preliminary data.</text>
</comment>
<gene>
    <name evidence="1" type="ORF">Nst1_055</name>
</gene>
<accession>R1G3K5</accession>
<dbReference type="Proteomes" id="UP000053279">
    <property type="component" value="Unassembled WGS sequence"/>
</dbReference>
<dbReference type="AlphaFoldDB" id="R1G3K5"/>
<name>R1G3K5_NANST</name>
<dbReference type="EMBL" id="APJZ01000001">
    <property type="protein sequence ID" value="EOD42716.1"/>
    <property type="molecule type" value="Genomic_DNA"/>
</dbReference>
<reference evidence="1 2" key="1">
    <citation type="submission" date="2013-02" db="EMBL/GenBank/DDBJ databases">
        <title>Insights into archaeal evolution and symbiosis from the genomes of a Nanoarchaeon and its crenarchaeal host from Yellowstone National Park.</title>
        <authorList>
            <person name="Podar M."/>
            <person name="Makarova K.S."/>
            <person name="Graham D.E."/>
            <person name="Wolf Y.I."/>
            <person name="Koonin E.V."/>
            <person name="Reysenbach A.-L."/>
        </authorList>
    </citation>
    <scope>NUCLEOTIDE SEQUENCE [LARGE SCALE GENOMIC DNA]</scope>
</reference>
<protein>
    <submittedName>
        <fullName evidence="1">Uncharacterized protein</fullName>
    </submittedName>
</protein>
<proteinExistence type="predicted"/>
<organism evidence="1 2">
    <name type="scientific">Nanobsidianus stetteri</name>
    <dbReference type="NCBI Taxonomy" id="1294122"/>
    <lineage>
        <taxon>Archaea</taxon>
        <taxon>Nanobdellota</taxon>
        <taxon>Candidatus Nanoarchaeia</taxon>
        <taxon>Nanoarchaeales</taxon>
        <taxon>Nanopusillaceae</taxon>
        <taxon>Candidatus Nanobsidianus</taxon>
    </lineage>
</organism>
<keyword evidence="2" id="KW-1185">Reference proteome</keyword>
<sequence length="225" mass="27079">MTSYIYLRARVYHTTRDGSLYNIHAYVESNRGREKERKFFTLQTEKEIPKIIFEKYRKIKDDDKYYFPKVFIVPAPPIRKNETTIPFYDKFKLVIIYAKDPPYRIRLDKLFKVSNMEIYVKKDKLRRMYVEGSCEPDALDALINNNNLESKSYNIDLREANLDDLLKFIRYDVKYNSKNNQNNRNEEMEKTGPYIFIGKDKNLSCKQSYIAPRDIKILEIYRIKT</sequence>